<feature type="transmembrane region" description="Helical" evidence="1">
    <location>
        <begin position="149"/>
        <end position="166"/>
    </location>
</feature>
<accession>A0A9P1G6W9</accession>
<evidence type="ECO:0000313" key="3">
    <source>
        <dbReference type="EMBL" id="CAL1153340.1"/>
    </source>
</evidence>
<comment type="caution">
    <text evidence="2">The sequence shown here is derived from an EMBL/GenBank/DDBJ whole genome shotgun (WGS) entry which is preliminary data.</text>
</comment>
<dbReference type="OrthoDB" id="415293at2759"/>
<keyword evidence="1" id="KW-1133">Transmembrane helix</keyword>
<dbReference type="Proteomes" id="UP001152797">
    <property type="component" value="Unassembled WGS sequence"/>
</dbReference>
<keyword evidence="4" id="KW-1185">Reference proteome</keyword>
<feature type="transmembrane region" description="Helical" evidence="1">
    <location>
        <begin position="286"/>
        <end position="306"/>
    </location>
</feature>
<name>A0A9P1G6W9_9DINO</name>
<keyword evidence="1" id="KW-0812">Transmembrane</keyword>
<dbReference type="AlphaFoldDB" id="A0A9P1G6W9"/>
<feature type="transmembrane region" description="Helical" evidence="1">
    <location>
        <begin position="326"/>
        <end position="346"/>
    </location>
</feature>
<dbReference type="EMBL" id="CAMXCT030002704">
    <property type="protein sequence ID" value="CAL4787277.1"/>
    <property type="molecule type" value="Genomic_DNA"/>
</dbReference>
<gene>
    <name evidence="2" type="ORF">C1SCF055_LOCUS26122</name>
</gene>
<protein>
    <submittedName>
        <fullName evidence="2">Uncharacterized protein</fullName>
    </submittedName>
</protein>
<keyword evidence="1" id="KW-0472">Membrane</keyword>
<organism evidence="2">
    <name type="scientific">Cladocopium goreaui</name>
    <dbReference type="NCBI Taxonomy" id="2562237"/>
    <lineage>
        <taxon>Eukaryota</taxon>
        <taxon>Sar</taxon>
        <taxon>Alveolata</taxon>
        <taxon>Dinophyceae</taxon>
        <taxon>Suessiales</taxon>
        <taxon>Symbiodiniaceae</taxon>
        <taxon>Cladocopium</taxon>
    </lineage>
</organism>
<feature type="transmembrane region" description="Helical" evidence="1">
    <location>
        <begin position="876"/>
        <end position="895"/>
    </location>
</feature>
<dbReference type="EMBL" id="CAMXCT010002704">
    <property type="protein sequence ID" value="CAI3999965.1"/>
    <property type="molecule type" value="Genomic_DNA"/>
</dbReference>
<reference evidence="2" key="1">
    <citation type="submission" date="2022-10" db="EMBL/GenBank/DDBJ databases">
        <authorList>
            <person name="Chen Y."/>
            <person name="Dougan E. K."/>
            <person name="Chan C."/>
            <person name="Rhodes N."/>
            <person name="Thang M."/>
        </authorList>
    </citation>
    <scope>NUCLEOTIDE SEQUENCE</scope>
</reference>
<reference evidence="3" key="2">
    <citation type="submission" date="2024-04" db="EMBL/GenBank/DDBJ databases">
        <authorList>
            <person name="Chen Y."/>
            <person name="Shah S."/>
            <person name="Dougan E. K."/>
            <person name="Thang M."/>
            <person name="Chan C."/>
        </authorList>
    </citation>
    <scope>NUCLEOTIDE SEQUENCE [LARGE SCALE GENOMIC DNA]</scope>
</reference>
<proteinExistence type="predicted"/>
<evidence type="ECO:0000313" key="4">
    <source>
        <dbReference type="Proteomes" id="UP001152797"/>
    </source>
</evidence>
<evidence type="ECO:0000256" key="1">
    <source>
        <dbReference type="SAM" id="Phobius"/>
    </source>
</evidence>
<sequence length="1102" mass="121810">MVSEITLITVTCILDLCSKDTYNFGVRMGPSLMLVLIVYMSFVLYRTAEVYEDERKYHVKAVAPSVEESEEEIQEEMEEWWHFESPWWGCYDKKIKGAPILPAEEDEAGGSAMDTQMLVISLVYAVTDTSRTLLNSYALSSSQINPNSMSFLSFLVGLLFASAMTWRSHGLGCNNGDELGRLRSTKGLLQAWNLRKIVDYGSSSLLQAVTMCLGNMAYAFGLSPPMAAVLGKVYTPVLAVGERVVLKKRRKGVEWIAVIILTLGTFSFLYLQIYDFEEGLGKAMKNLFPLILCIASACTSAFQALVSQGIYEANRDVDFYMNKVRFDAGSAAFTLLVVPLLSLTASRAKDIVWLPRTVDADCEVDHCWPKVTSLSNGGSLHFPWSMESSMLTCTSDVCTGLEGARQRLHSKDHYQQLQRAFSNGDIQKLQKCFAIVQNDPAFADCELVQSAQKALRQVLHSRRVMKMGLECLRVTPWEYPAEQVDFNVSVLRNSQLGPGIWDDALLATAKLMKDADVLKLLRSVRPYNEDGSLKTRFDMERCTKAWLAQTEASLIAEDVSVKILLRLCECGSVGAPLVSALNEPFMLWGFASPARAAFRLEEIWKLLWTNGQINKATDLKVLPVSQKAQQNEASGAEGEGLDGPEMLFKGPQEVLQRARSILQNALGEAEIPFSETARTTRLTTVLHTVPGNILLQLGRQGMLALAAKSVKRGQSSLAALLQSCVSAFGLQISWLSEADDLLALCLKASAAVKAAPKQFRYSRQEQSEMRKLISECASILESLEPGQLVVEASEATCVCECHSGLLAGWGLQPALYGFLAIITVQGILVGIIYDKYGSLHRAKCDAFGLLLTYWIGNPLLNYLVKGESFGSSLSDVCLNIVSFIVPLAALATDFGKIMTTKMLQKVCSYRLGLVAGLLSRIRGKEVALLITEHEELDPSTSEAIIDLMDQRAVDMRKQGARVRLVDEQAKSLRAKLTMLFNSLPSHQKHEYHQLSEQMDGDPGVTRPTKVAIGVKTWGHNHHMVSMARHGVSASASGSGSLCQIRSLGFQETKDCKEISSQFVRCKKHQSHQTKDQAIQAFAEHRVSNDYNAYWDGQDEPNI</sequence>
<feature type="transmembrane region" description="Helical" evidence="1">
    <location>
        <begin position="846"/>
        <end position="864"/>
    </location>
</feature>
<evidence type="ECO:0000313" key="2">
    <source>
        <dbReference type="EMBL" id="CAI3999965.1"/>
    </source>
</evidence>
<feature type="transmembrane region" description="Helical" evidence="1">
    <location>
        <begin position="28"/>
        <end position="48"/>
    </location>
</feature>
<feature type="transmembrane region" description="Helical" evidence="1">
    <location>
        <begin position="255"/>
        <end position="274"/>
    </location>
</feature>
<feature type="transmembrane region" description="Helical" evidence="1">
    <location>
        <begin position="814"/>
        <end position="834"/>
    </location>
</feature>
<dbReference type="EMBL" id="CAMXCT020002704">
    <property type="protein sequence ID" value="CAL1153340.1"/>
    <property type="molecule type" value="Genomic_DNA"/>
</dbReference>